<dbReference type="CDD" id="cd00293">
    <property type="entry name" value="USP-like"/>
    <property type="match status" value="1"/>
</dbReference>
<sequence>MLHLRDCAGCLPNISGAFPIHQRRRRSQRVLLIMGKSTLHTIMMPVREDGRGPILFAHAAALAKRYDAHVRVVHCHPKAEDMMPYGVVIPAFLRKQLEEASQKRADYEQGYMRDKFLDDAKRHGISVEPRAVGKATAAFREYEGKQVEVVRHYGRLADLICVAKPSQDENLGYNTLKSALFTSGRPVLVCPNTEQVAPDIGSHVAIGWNGSLEASRAVAMAMPLIEGADQVTILTAGRIEHTATPEEFRHYLAQRGVTSQIHAFERTGNVGRTLLEKCTEVGANMLIMGAYHESYERESLLGGNSATIVAEAKIPVVMVH</sequence>
<dbReference type="AlphaFoldDB" id="A0A0A0HP09"/>
<dbReference type="PATRIC" id="fig|1288298.3.peg.959"/>
<accession>A0A0A0HP09</accession>
<reference evidence="3 4" key="1">
    <citation type="submission" date="2013-01" db="EMBL/GenBank/DDBJ databases">
        <authorList>
            <person name="Fiebig A."/>
            <person name="Goeker M."/>
            <person name="Klenk H.-P.P."/>
        </authorList>
    </citation>
    <scope>NUCLEOTIDE SEQUENCE [LARGE SCALE GENOMIC DNA]</scope>
    <source>
        <strain evidence="3 4">DSM 17069</strain>
    </source>
</reference>
<dbReference type="HOGENOM" id="CLU_049301_5_0_5"/>
<dbReference type="PANTHER" id="PTHR46268">
    <property type="entry name" value="STRESS RESPONSE PROTEIN NHAX"/>
    <property type="match status" value="1"/>
</dbReference>
<proteinExistence type="inferred from homology"/>
<gene>
    <name evidence="3" type="ORF">rosmuc_00946</name>
</gene>
<protein>
    <submittedName>
        <fullName evidence="3">Universal stress protein UspA</fullName>
    </submittedName>
</protein>
<dbReference type="eggNOG" id="COG0589">
    <property type="taxonomic scope" value="Bacteria"/>
</dbReference>
<dbReference type="Pfam" id="PF00582">
    <property type="entry name" value="Usp"/>
    <property type="match status" value="1"/>
</dbReference>
<dbReference type="STRING" id="215743.ROSMUCSMR3_01010"/>
<evidence type="ECO:0000256" key="1">
    <source>
        <dbReference type="ARBA" id="ARBA00008791"/>
    </source>
</evidence>
<dbReference type="InterPro" id="IPR006016">
    <property type="entry name" value="UspA"/>
</dbReference>
<evidence type="ECO:0000313" key="3">
    <source>
        <dbReference type="EMBL" id="KGM88980.1"/>
    </source>
</evidence>
<name>A0A0A0HP09_9RHOB</name>
<comment type="similarity">
    <text evidence="1">Belongs to the universal stress protein A family.</text>
</comment>
<feature type="domain" description="UspA" evidence="2">
    <location>
        <begin position="241"/>
        <end position="320"/>
    </location>
</feature>
<dbReference type="SUPFAM" id="SSF52402">
    <property type="entry name" value="Adenine nucleotide alpha hydrolases-like"/>
    <property type="match status" value="2"/>
</dbReference>
<dbReference type="Gene3D" id="3.40.50.12370">
    <property type="match status" value="1"/>
</dbReference>
<organism evidence="3 4">
    <name type="scientific">Roseovarius mucosus DSM 17069</name>
    <dbReference type="NCBI Taxonomy" id="1288298"/>
    <lineage>
        <taxon>Bacteria</taxon>
        <taxon>Pseudomonadati</taxon>
        <taxon>Pseudomonadota</taxon>
        <taxon>Alphaproteobacteria</taxon>
        <taxon>Rhodobacterales</taxon>
        <taxon>Roseobacteraceae</taxon>
        <taxon>Roseovarius</taxon>
    </lineage>
</organism>
<dbReference type="EMBL" id="AONH01000004">
    <property type="protein sequence ID" value="KGM88980.1"/>
    <property type="molecule type" value="Genomic_DNA"/>
</dbReference>
<comment type="caution">
    <text evidence="3">The sequence shown here is derived from an EMBL/GenBank/DDBJ whole genome shotgun (WGS) entry which is preliminary data.</text>
</comment>
<dbReference type="Proteomes" id="UP000030021">
    <property type="component" value="Unassembled WGS sequence"/>
</dbReference>
<evidence type="ECO:0000313" key="4">
    <source>
        <dbReference type="Proteomes" id="UP000030021"/>
    </source>
</evidence>
<evidence type="ECO:0000259" key="2">
    <source>
        <dbReference type="Pfam" id="PF00582"/>
    </source>
</evidence>
<dbReference type="PANTHER" id="PTHR46268:SF15">
    <property type="entry name" value="UNIVERSAL STRESS PROTEIN HP_0031"/>
    <property type="match status" value="1"/>
</dbReference>